<keyword evidence="2" id="KW-0175">Coiled coil</keyword>
<dbReference type="Gene3D" id="3.20.80.10">
    <property type="entry name" value="Regulatory factor, effector binding domain"/>
    <property type="match status" value="1"/>
</dbReference>
<dbReference type="Pfam" id="PF06445">
    <property type="entry name" value="GyrI-like"/>
    <property type="match status" value="1"/>
</dbReference>
<evidence type="ECO:0000313" key="5">
    <source>
        <dbReference type="EMBL" id="GHO42747.1"/>
    </source>
</evidence>
<evidence type="ECO:0000259" key="4">
    <source>
        <dbReference type="PROSITE" id="PS50937"/>
    </source>
</evidence>
<dbReference type="SUPFAM" id="SSF46955">
    <property type="entry name" value="Putative DNA-binding domain"/>
    <property type="match status" value="1"/>
</dbReference>
<feature type="compositionally biased region" description="Polar residues" evidence="3">
    <location>
        <begin position="280"/>
        <end position="304"/>
    </location>
</feature>
<dbReference type="Proteomes" id="UP000612362">
    <property type="component" value="Unassembled WGS sequence"/>
</dbReference>
<evidence type="ECO:0000256" key="2">
    <source>
        <dbReference type="SAM" id="Coils"/>
    </source>
</evidence>
<dbReference type="CDD" id="cd01107">
    <property type="entry name" value="HTH_BmrR"/>
    <property type="match status" value="1"/>
</dbReference>
<accession>A0A8J3MNH3</accession>
<keyword evidence="1" id="KW-0238">DNA-binding</keyword>
<dbReference type="PROSITE" id="PS00552">
    <property type="entry name" value="HTH_MERR_1"/>
    <property type="match status" value="1"/>
</dbReference>
<evidence type="ECO:0000256" key="3">
    <source>
        <dbReference type="SAM" id="MobiDB-lite"/>
    </source>
</evidence>
<dbReference type="PROSITE" id="PS50937">
    <property type="entry name" value="HTH_MERR_2"/>
    <property type="match status" value="1"/>
</dbReference>
<dbReference type="Gene3D" id="1.10.1660.10">
    <property type="match status" value="1"/>
</dbReference>
<dbReference type="InterPro" id="IPR009061">
    <property type="entry name" value="DNA-bd_dom_put_sf"/>
</dbReference>
<dbReference type="AlphaFoldDB" id="A0A8J3MNH3"/>
<dbReference type="SUPFAM" id="SSF55136">
    <property type="entry name" value="Probable bacterial effector-binding domain"/>
    <property type="match status" value="1"/>
</dbReference>
<feature type="region of interest" description="Disordered" evidence="3">
    <location>
        <begin position="272"/>
        <end position="304"/>
    </location>
</feature>
<sequence length="304" mass="34883">MFKISDFSRLSQVSMRTLRYYDEIGLLKPVQVDPLTGYRYYSIDQLPRLNRILAFKDLGFELSQIVQLLDEEVPPAQIRGMLRLKQVELQQRVQAEQERLERVESRLRQIETDDARLTHEVTIKKVKPQIVASSRKIVANMVQRNQLANEMLDFLQRHGVKQVDHLLYIEHDGGYHEDDTGAVEIAVPVNSSSVGNIVELSGGQITIRELPGVNTLATLLHHGNPSTMMETYQALGMWLQINDYTITGHCRKICLQRDGDLESHLTEIQFPIEKRDGNHTRSSFSFPQQTRQGNTSQPQITHIE</sequence>
<dbReference type="SMART" id="SM00422">
    <property type="entry name" value="HTH_MERR"/>
    <property type="match status" value="1"/>
</dbReference>
<evidence type="ECO:0000256" key="1">
    <source>
        <dbReference type="ARBA" id="ARBA00023125"/>
    </source>
</evidence>
<dbReference type="InterPro" id="IPR010499">
    <property type="entry name" value="AraC_E-bd"/>
</dbReference>
<dbReference type="InterPro" id="IPR000551">
    <property type="entry name" value="MerR-type_HTH_dom"/>
</dbReference>
<dbReference type="RefSeq" id="WP_220192254.1">
    <property type="nucleotide sequence ID" value="NZ_BNJF01000001.1"/>
</dbReference>
<dbReference type="PANTHER" id="PTHR30204">
    <property type="entry name" value="REDOX-CYCLING DRUG-SENSING TRANSCRIPTIONAL ACTIVATOR SOXR"/>
    <property type="match status" value="1"/>
</dbReference>
<protein>
    <submittedName>
        <fullName evidence="5">MerR family transcriptional regulator</fullName>
    </submittedName>
</protein>
<reference evidence="5" key="1">
    <citation type="submission" date="2020-10" db="EMBL/GenBank/DDBJ databases">
        <title>Taxonomic study of unclassified bacteria belonging to the class Ktedonobacteria.</title>
        <authorList>
            <person name="Yabe S."/>
            <person name="Wang C.M."/>
            <person name="Zheng Y."/>
            <person name="Sakai Y."/>
            <person name="Cavaletti L."/>
            <person name="Monciardini P."/>
            <person name="Donadio S."/>
        </authorList>
    </citation>
    <scope>NUCLEOTIDE SEQUENCE</scope>
    <source>
        <strain evidence="5">SOSP1-1</strain>
    </source>
</reference>
<evidence type="ECO:0000313" key="6">
    <source>
        <dbReference type="Proteomes" id="UP000612362"/>
    </source>
</evidence>
<dbReference type="InterPro" id="IPR047057">
    <property type="entry name" value="MerR_fam"/>
</dbReference>
<feature type="coiled-coil region" evidence="2">
    <location>
        <begin position="86"/>
        <end position="120"/>
    </location>
</feature>
<dbReference type="Pfam" id="PF13411">
    <property type="entry name" value="MerR_1"/>
    <property type="match status" value="1"/>
</dbReference>
<dbReference type="SMART" id="SM00871">
    <property type="entry name" value="AraC_E_bind"/>
    <property type="match status" value="1"/>
</dbReference>
<gene>
    <name evidence="5" type="ORF">KSX_09100</name>
</gene>
<comment type="caution">
    <text evidence="5">The sequence shown here is derived from an EMBL/GenBank/DDBJ whole genome shotgun (WGS) entry which is preliminary data.</text>
</comment>
<dbReference type="InterPro" id="IPR011256">
    <property type="entry name" value="Reg_factor_effector_dom_sf"/>
</dbReference>
<dbReference type="InterPro" id="IPR029442">
    <property type="entry name" value="GyrI-like"/>
</dbReference>
<organism evidence="5 6">
    <name type="scientific">Ktedonospora formicarum</name>
    <dbReference type="NCBI Taxonomy" id="2778364"/>
    <lineage>
        <taxon>Bacteria</taxon>
        <taxon>Bacillati</taxon>
        <taxon>Chloroflexota</taxon>
        <taxon>Ktedonobacteria</taxon>
        <taxon>Ktedonobacterales</taxon>
        <taxon>Ktedonobacteraceae</taxon>
        <taxon>Ktedonospora</taxon>
    </lineage>
</organism>
<dbReference type="PANTHER" id="PTHR30204:SF97">
    <property type="entry name" value="MERR FAMILY REGULATORY PROTEIN"/>
    <property type="match status" value="1"/>
</dbReference>
<dbReference type="GO" id="GO:0003677">
    <property type="term" value="F:DNA binding"/>
    <property type="evidence" value="ECO:0007669"/>
    <property type="project" value="UniProtKB-KW"/>
</dbReference>
<dbReference type="EMBL" id="BNJF01000001">
    <property type="protein sequence ID" value="GHO42747.1"/>
    <property type="molecule type" value="Genomic_DNA"/>
</dbReference>
<keyword evidence="6" id="KW-1185">Reference proteome</keyword>
<proteinExistence type="predicted"/>
<feature type="domain" description="HTH merR-type" evidence="4">
    <location>
        <begin position="1"/>
        <end position="71"/>
    </location>
</feature>
<dbReference type="GO" id="GO:0003700">
    <property type="term" value="F:DNA-binding transcription factor activity"/>
    <property type="evidence" value="ECO:0007669"/>
    <property type="project" value="InterPro"/>
</dbReference>
<name>A0A8J3MNH3_9CHLR</name>